<dbReference type="InterPro" id="IPR047142">
    <property type="entry name" value="OryJ/VirC-like"/>
</dbReference>
<dbReference type="InterPro" id="IPR011051">
    <property type="entry name" value="RmlC_Cupin_sf"/>
</dbReference>
<evidence type="ECO:0000259" key="1">
    <source>
        <dbReference type="Pfam" id="PF07883"/>
    </source>
</evidence>
<evidence type="ECO:0000313" key="3">
    <source>
        <dbReference type="Proteomes" id="UP001499967"/>
    </source>
</evidence>
<dbReference type="Gene3D" id="2.60.120.10">
    <property type="entry name" value="Jelly Rolls"/>
    <property type="match status" value="1"/>
</dbReference>
<dbReference type="SUPFAM" id="SSF51182">
    <property type="entry name" value="RmlC-like cupins"/>
    <property type="match status" value="1"/>
</dbReference>
<reference evidence="2 3" key="1">
    <citation type="journal article" date="2019" name="Int. J. Syst. Evol. Microbiol.">
        <title>The Global Catalogue of Microorganisms (GCM) 10K type strain sequencing project: providing services to taxonomists for standard genome sequencing and annotation.</title>
        <authorList>
            <consortium name="The Broad Institute Genomics Platform"/>
            <consortium name="The Broad Institute Genome Sequencing Center for Infectious Disease"/>
            <person name="Wu L."/>
            <person name="Ma J."/>
        </authorList>
    </citation>
    <scope>NUCLEOTIDE SEQUENCE [LARGE SCALE GENOMIC DNA]</scope>
    <source>
        <strain evidence="2 3">JCM 11117</strain>
    </source>
</reference>
<dbReference type="InterPro" id="IPR013096">
    <property type="entry name" value="Cupin_2"/>
</dbReference>
<dbReference type="Proteomes" id="UP001499967">
    <property type="component" value="Unassembled WGS sequence"/>
</dbReference>
<organism evidence="2 3">
    <name type="scientific">Pseudonocardia zijingensis</name>
    <dbReference type="NCBI Taxonomy" id="153376"/>
    <lineage>
        <taxon>Bacteria</taxon>
        <taxon>Bacillati</taxon>
        <taxon>Actinomycetota</taxon>
        <taxon>Actinomycetes</taxon>
        <taxon>Pseudonocardiales</taxon>
        <taxon>Pseudonocardiaceae</taxon>
        <taxon>Pseudonocardia</taxon>
    </lineage>
</organism>
<dbReference type="RefSeq" id="WP_343942721.1">
    <property type="nucleotide sequence ID" value="NZ_BAAAHP010000104.1"/>
</dbReference>
<dbReference type="Pfam" id="PF07883">
    <property type="entry name" value="Cupin_2"/>
    <property type="match status" value="1"/>
</dbReference>
<dbReference type="PANTHER" id="PTHR36156:SF2">
    <property type="entry name" value="CUPIN TYPE-2 DOMAIN-CONTAINING PROTEIN"/>
    <property type="match status" value="1"/>
</dbReference>
<dbReference type="EMBL" id="BAAAHP010000104">
    <property type="protein sequence ID" value="GAA0941600.1"/>
    <property type="molecule type" value="Genomic_DNA"/>
</dbReference>
<feature type="domain" description="Cupin type-2" evidence="1">
    <location>
        <begin position="7"/>
        <end position="71"/>
    </location>
</feature>
<comment type="caution">
    <text evidence="2">The sequence shown here is derived from an EMBL/GenBank/DDBJ whole genome shotgun (WGS) entry which is preliminary data.</text>
</comment>
<protein>
    <recommendedName>
        <fullName evidence="1">Cupin type-2 domain-containing protein</fullName>
    </recommendedName>
</protein>
<dbReference type="CDD" id="cd02231">
    <property type="entry name" value="cupin_BLL6423-like"/>
    <property type="match status" value="1"/>
</dbReference>
<sequence length="81" mass="8691">MPGVMASMEPDGSGMHTTDTMDYLMVVHGEATLELDDGERVVLRAGDVVVQNGTRHAWRNYGIEPCTLVAVSVGAGRTTTR</sequence>
<evidence type="ECO:0000313" key="2">
    <source>
        <dbReference type="EMBL" id="GAA0941600.1"/>
    </source>
</evidence>
<gene>
    <name evidence="2" type="ORF">GCM10009559_37250</name>
</gene>
<dbReference type="PANTHER" id="PTHR36156">
    <property type="entry name" value="SLR2101 PROTEIN"/>
    <property type="match status" value="1"/>
</dbReference>
<proteinExistence type="predicted"/>
<name>A0ABN1QFI9_9PSEU</name>
<accession>A0ABN1QFI9</accession>
<dbReference type="InterPro" id="IPR014710">
    <property type="entry name" value="RmlC-like_jellyroll"/>
</dbReference>
<keyword evidence="3" id="KW-1185">Reference proteome</keyword>